<evidence type="ECO:0000313" key="5">
    <source>
        <dbReference type="EMBL" id="TGN19036.1"/>
    </source>
</evidence>
<dbReference type="InterPro" id="IPR017871">
    <property type="entry name" value="ABC_transporter-like_CS"/>
</dbReference>
<dbReference type="RefSeq" id="WP_135760719.1">
    <property type="nucleotide sequence ID" value="NZ_RQHW01000042.1"/>
</dbReference>
<dbReference type="PANTHER" id="PTHR42855">
    <property type="entry name" value="ABC TRANSPORTER ATP-BINDING SUBUNIT"/>
    <property type="match status" value="1"/>
</dbReference>
<evidence type="ECO:0000256" key="1">
    <source>
        <dbReference type="ARBA" id="ARBA00022741"/>
    </source>
</evidence>
<dbReference type="SMART" id="SM00382">
    <property type="entry name" value="AAA"/>
    <property type="match status" value="2"/>
</dbReference>
<accession>A0A4V3JXW8</accession>
<dbReference type="EMBL" id="RQHW01000042">
    <property type="protein sequence ID" value="TGN19036.1"/>
    <property type="molecule type" value="Genomic_DNA"/>
</dbReference>
<dbReference type="Gene3D" id="1.10.287.380">
    <property type="entry name" value="Valyl-tRNA synthetase, C-terminal domain"/>
    <property type="match status" value="1"/>
</dbReference>
<comment type="caution">
    <text evidence="5">The sequence shown here is derived from an EMBL/GenBank/DDBJ whole genome shotgun (WGS) entry which is preliminary data.</text>
</comment>
<dbReference type="InterPro" id="IPR032781">
    <property type="entry name" value="ABC_tran_Xtn"/>
</dbReference>
<name>A0A4V3JXW8_9LEPT</name>
<dbReference type="Gene3D" id="3.40.50.300">
    <property type="entry name" value="P-loop containing nucleotide triphosphate hydrolases"/>
    <property type="match status" value="2"/>
</dbReference>
<dbReference type="AlphaFoldDB" id="A0A4V3JXW8"/>
<dbReference type="GO" id="GO:0005524">
    <property type="term" value="F:ATP binding"/>
    <property type="evidence" value="ECO:0007669"/>
    <property type="project" value="UniProtKB-KW"/>
</dbReference>
<dbReference type="Pfam" id="PF00005">
    <property type="entry name" value="ABC_tran"/>
    <property type="match status" value="2"/>
</dbReference>
<dbReference type="InterPro" id="IPR032524">
    <property type="entry name" value="ABC_tran_C"/>
</dbReference>
<dbReference type="InterPro" id="IPR027417">
    <property type="entry name" value="P-loop_NTPase"/>
</dbReference>
<feature type="domain" description="ABC transporter" evidence="4">
    <location>
        <begin position="316"/>
        <end position="537"/>
    </location>
</feature>
<keyword evidence="3" id="KW-0175">Coiled coil</keyword>
<dbReference type="GO" id="GO:0016887">
    <property type="term" value="F:ATP hydrolysis activity"/>
    <property type="evidence" value="ECO:0007669"/>
    <property type="project" value="InterPro"/>
</dbReference>
<feature type="domain" description="ABC transporter" evidence="4">
    <location>
        <begin position="3"/>
        <end position="252"/>
    </location>
</feature>
<feature type="coiled-coil region" evidence="3">
    <location>
        <begin position="553"/>
        <end position="587"/>
    </location>
</feature>
<dbReference type="Pfam" id="PF16326">
    <property type="entry name" value="ABC_tran_CTD"/>
    <property type="match status" value="1"/>
</dbReference>
<dbReference type="PROSITE" id="PS50893">
    <property type="entry name" value="ABC_TRANSPORTER_2"/>
    <property type="match status" value="2"/>
</dbReference>
<sequence length="615" mass="70785">MLLSISKLSKTIGEKVLFKNLDFGISEEEKVAIVGTNGSGKSTLLRTILGKEELDSGSVIANKQLKIAVLEQNPVFDPEEKIIDHIYRGGGKLVNLLHDYAIACAELETGTEESEANYTRLMQEMDRLSAWEYESQITSILRELGVDRLERKMSSLSGGMLKKVELAKTLIEESNLLILDEPTNHLDVNSILWLEEYLIQCKKALLLITHDRYFLDRVVSKILEIDRGSHYTYEGNYSEFLEKKVEREETLLKQEDKNRQFLKQEMKWLKRQPKARTTKQKARIDRAENLKNREVFELQKELELSVASKRQGKTILEIHSLHKSFPGRPIVKNFTYYFKAKERLGVVGPNGVGKSTLLNLFAGVLDPDSGFVKPGLNTKIGYFDQISRDLPLQMNVLDYIKEYSGEYITNEEGEKITASKVLERFLFDGKQQYTQISKLSGGEKRRLYLVQILMCGPNFLILDEPTNDLDIQTLSILENFLNEFPGTVVTVSHDRYFLDRVAESLLVFQENGQIDTYIGSFSSYLEKESAPKEKQEELKVQVQEKPVSDFKKNSKEEKQRKKLEEEIEKLEKQKETLHLSLESFSQDHLKLAEISKEIEGLDLLIEEKYAQWEKV</sequence>
<dbReference type="FunFam" id="3.40.50.300:FF:000011">
    <property type="entry name" value="Putative ABC transporter ATP-binding component"/>
    <property type="match status" value="1"/>
</dbReference>
<evidence type="ECO:0000256" key="3">
    <source>
        <dbReference type="SAM" id="Coils"/>
    </source>
</evidence>
<reference evidence="5" key="1">
    <citation type="journal article" date="2019" name="PLoS Negl. Trop. Dis.">
        <title>Revisiting the worldwide diversity of Leptospira species in the environment.</title>
        <authorList>
            <person name="Vincent A.T."/>
            <person name="Schiettekatte O."/>
            <person name="Bourhy P."/>
            <person name="Veyrier F.J."/>
            <person name="Picardeau M."/>
        </authorList>
    </citation>
    <scope>NUCLEOTIDE SEQUENCE [LARGE SCALE GENOMIC DNA]</scope>
    <source>
        <strain evidence="5">201300427</strain>
    </source>
</reference>
<organism evidence="5 6">
    <name type="scientific">Leptospira idonii</name>
    <dbReference type="NCBI Taxonomy" id="1193500"/>
    <lineage>
        <taxon>Bacteria</taxon>
        <taxon>Pseudomonadati</taxon>
        <taxon>Spirochaetota</taxon>
        <taxon>Spirochaetia</taxon>
        <taxon>Leptospirales</taxon>
        <taxon>Leptospiraceae</taxon>
        <taxon>Leptospira</taxon>
    </lineage>
</organism>
<dbReference type="SUPFAM" id="SSF52540">
    <property type="entry name" value="P-loop containing nucleoside triphosphate hydrolases"/>
    <property type="match status" value="2"/>
</dbReference>
<evidence type="ECO:0000259" key="4">
    <source>
        <dbReference type="PROSITE" id="PS50893"/>
    </source>
</evidence>
<dbReference type="PROSITE" id="PS00211">
    <property type="entry name" value="ABC_TRANSPORTER_1"/>
    <property type="match status" value="1"/>
</dbReference>
<proteinExistence type="predicted"/>
<keyword evidence="6" id="KW-1185">Reference proteome</keyword>
<gene>
    <name evidence="5" type="ORF">EHS15_11545</name>
</gene>
<evidence type="ECO:0000256" key="2">
    <source>
        <dbReference type="ARBA" id="ARBA00022840"/>
    </source>
</evidence>
<evidence type="ECO:0000313" key="6">
    <source>
        <dbReference type="Proteomes" id="UP000298058"/>
    </source>
</evidence>
<dbReference type="GO" id="GO:0003677">
    <property type="term" value="F:DNA binding"/>
    <property type="evidence" value="ECO:0007669"/>
    <property type="project" value="InterPro"/>
</dbReference>
<protein>
    <submittedName>
        <fullName evidence="5">ABC transporter ATP-binding protein</fullName>
    </submittedName>
</protein>
<dbReference type="PANTHER" id="PTHR42855:SF1">
    <property type="entry name" value="ABC TRANSPORTER DOMAIN-CONTAINING PROTEIN"/>
    <property type="match status" value="1"/>
</dbReference>
<dbReference type="InterPro" id="IPR003593">
    <property type="entry name" value="AAA+_ATPase"/>
</dbReference>
<feature type="coiled-coil region" evidence="3">
    <location>
        <begin position="238"/>
        <end position="272"/>
    </location>
</feature>
<keyword evidence="1" id="KW-0547">Nucleotide-binding</keyword>
<dbReference type="InterPro" id="IPR037118">
    <property type="entry name" value="Val-tRNA_synth_C_sf"/>
</dbReference>
<dbReference type="OrthoDB" id="9760950at2"/>
<dbReference type="Proteomes" id="UP000298058">
    <property type="component" value="Unassembled WGS sequence"/>
</dbReference>
<keyword evidence="2 5" id="KW-0067">ATP-binding</keyword>
<dbReference type="Pfam" id="PF12848">
    <property type="entry name" value="ABC_tran_Xtn"/>
    <property type="match status" value="1"/>
</dbReference>
<dbReference type="InterPro" id="IPR051309">
    <property type="entry name" value="ABCF_ATPase"/>
</dbReference>
<dbReference type="InterPro" id="IPR003439">
    <property type="entry name" value="ABC_transporter-like_ATP-bd"/>
</dbReference>
<dbReference type="CDD" id="cd03221">
    <property type="entry name" value="ABCF_EF-3"/>
    <property type="match status" value="2"/>
</dbReference>